<dbReference type="Proteomes" id="UP000271098">
    <property type="component" value="Unassembled WGS sequence"/>
</dbReference>
<gene>
    <name evidence="1" type="ORF">GPUH_LOCUS2819</name>
</gene>
<organism evidence="3">
    <name type="scientific">Gongylonema pulchrum</name>
    <dbReference type="NCBI Taxonomy" id="637853"/>
    <lineage>
        <taxon>Eukaryota</taxon>
        <taxon>Metazoa</taxon>
        <taxon>Ecdysozoa</taxon>
        <taxon>Nematoda</taxon>
        <taxon>Chromadorea</taxon>
        <taxon>Rhabditida</taxon>
        <taxon>Spirurina</taxon>
        <taxon>Spiruromorpha</taxon>
        <taxon>Spiruroidea</taxon>
        <taxon>Gongylonematidae</taxon>
        <taxon>Gongylonema</taxon>
    </lineage>
</organism>
<keyword evidence="2" id="KW-1185">Reference proteome</keyword>
<sequence>MRNKKVLNHPKNWTKMMANESPKRRQIGLVCLYPNSYFRQRLGFHPPKPIIPIALSRSRRQVAKVDYNFGAYDELIQEAVKNIDESAAQRMHAARVRTKSEAGRGKDMANIINAEKQRISSSVDESCEDDGNARWNFF</sequence>
<evidence type="ECO:0000313" key="3">
    <source>
        <dbReference type="WBParaSite" id="GPUH_0000282301-mRNA-1"/>
    </source>
</evidence>
<name>A0A183D277_9BILA</name>
<reference evidence="1 2" key="2">
    <citation type="submission" date="2018-11" db="EMBL/GenBank/DDBJ databases">
        <authorList>
            <consortium name="Pathogen Informatics"/>
        </authorList>
    </citation>
    <scope>NUCLEOTIDE SEQUENCE [LARGE SCALE GENOMIC DNA]</scope>
</reference>
<dbReference type="EMBL" id="UYRT01004471">
    <property type="protein sequence ID" value="VDK36564.1"/>
    <property type="molecule type" value="Genomic_DNA"/>
</dbReference>
<dbReference type="OrthoDB" id="10055895at2759"/>
<dbReference type="AlphaFoldDB" id="A0A183D277"/>
<accession>A0A183D277</accession>
<proteinExistence type="predicted"/>
<evidence type="ECO:0000313" key="1">
    <source>
        <dbReference type="EMBL" id="VDK36564.1"/>
    </source>
</evidence>
<reference evidence="3" key="1">
    <citation type="submission" date="2016-06" db="UniProtKB">
        <authorList>
            <consortium name="WormBaseParasite"/>
        </authorList>
    </citation>
    <scope>IDENTIFICATION</scope>
</reference>
<protein>
    <submittedName>
        <fullName evidence="1 3">Uncharacterized protein</fullName>
    </submittedName>
</protein>
<evidence type="ECO:0000313" key="2">
    <source>
        <dbReference type="Proteomes" id="UP000271098"/>
    </source>
</evidence>
<dbReference type="WBParaSite" id="GPUH_0000282301-mRNA-1">
    <property type="protein sequence ID" value="GPUH_0000282301-mRNA-1"/>
    <property type="gene ID" value="GPUH_0000282301"/>
</dbReference>